<organism evidence="1 2">
    <name type="scientific">Papaver atlanticum</name>
    <dbReference type="NCBI Taxonomy" id="357466"/>
    <lineage>
        <taxon>Eukaryota</taxon>
        <taxon>Viridiplantae</taxon>
        <taxon>Streptophyta</taxon>
        <taxon>Embryophyta</taxon>
        <taxon>Tracheophyta</taxon>
        <taxon>Spermatophyta</taxon>
        <taxon>Magnoliopsida</taxon>
        <taxon>Ranunculales</taxon>
        <taxon>Papaveraceae</taxon>
        <taxon>Papaveroideae</taxon>
        <taxon>Papaver</taxon>
    </lineage>
</organism>
<proteinExistence type="predicted"/>
<name>A0AAD4STR3_9MAGN</name>
<gene>
    <name evidence="1" type="ORF">MKW98_011258</name>
</gene>
<comment type="caution">
    <text evidence="1">The sequence shown here is derived from an EMBL/GenBank/DDBJ whole genome shotgun (WGS) entry which is preliminary data.</text>
</comment>
<dbReference type="AlphaFoldDB" id="A0AAD4STR3"/>
<keyword evidence="2" id="KW-1185">Reference proteome</keyword>
<dbReference type="EMBL" id="JAJJMB010008429">
    <property type="protein sequence ID" value="KAI3923628.1"/>
    <property type="molecule type" value="Genomic_DNA"/>
</dbReference>
<dbReference type="Proteomes" id="UP001202328">
    <property type="component" value="Unassembled WGS sequence"/>
</dbReference>
<accession>A0AAD4STR3</accession>
<reference evidence="1" key="1">
    <citation type="submission" date="2022-04" db="EMBL/GenBank/DDBJ databases">
        <title>A functionally conserved STORR gene fusion in Papaver species that diverged 16.8 million years ago.</title>
        <authorList>
            <person name="Catania T."/>
        </authorList>
    </citation>
    <scope>NUCLEOTIDE SEQUENCE</scope>
    <source>
        <strain evidence="1">S-188037</strain>
    </source>
</reference>
<sequence length="90" mass="10020">MLFDSAFDGSDPLCMPSIPPSSAAIRPHCIEYRPRSAEGEPILHYNSVSYRAMQLGAIEDVHNCLQRGLVFWLHCKPDRIIKDDHGVGIG</sequence>
<evidence type="ECO:0000313" key="1">
    <source>
        <dbReference type="EMBL" id="KAI3923628.1"/>
    </source>
</evidence>
<evidence type="ECO:0000313" key="2">
    <source>
        <dbReference type="Proteomes" id="UP001202328"/>
    </source>
</evidence>
<protein>
    <submittedName>
        <fullName evidence="1">Uncharacterized protein</fullName>
    </submittedName>
</protein>